<keyword evidence="5 8" id="KW-0812">Transmembrane</keyword>
<organism evidence="9 10">
    <name type="scientific">Metabacillus sediminis</name>
    <dbReference type="NCBI Taxonomy" id="3117746"/>
    <lineage>
        <taxon>Bacteria</taxon>
        <taxon>Bacillati</taxon>
        <taxon>Bacillota</taxon>
        <taxon>Bacilli</taxon>
        <taxon>Bacillales</taxon>
        <taxon>Bacillaceae</taxon>
        <taxon>Metabacillus</taxon>
    </lineage>
</organism>
<evidence type="ECO:0000256" key="3">
    <source>
        <dbReference type="ARBA" id="ARBA00022448"/>
    </source>
</evidence>
<dbReference type="PANTHER" id="PTHR46494">
    <property type="entry name" value="CORA FAMILY METAL ION TRANSPORTER (EUROFUNG)"/>
    <property type="match status" value="1"/>
</dbReference>
<keyword evidence="7 8" id="KW-0472">Membrane</keyword>
<feature type="transmembrane region" description="Helical" evidence="8">
    <location>
        <begin position="236"/>
        <end position="255"/>
    </location>
</feature>
<dbReference type="InterPro" id="IPR002523">
    <property type="entry name" value="MgTranspt_CorA/ZnTranspt_ZntB"/>
</dbReference>
<dbReference type="SUPFAM" id="SSF144083">
    <property type="entry name" value="Magnesium transport protein CorA, transmembrane region"/>
    <property type="match status" value="1"/>
</dbReference>
<keyword evidence="3" id="KW-0813">Transport</keyword>
<comment type="subcellular location">
    <subcellularLocation>
        <location evidence="1">Cell membrane</location>
        <topology evidence="1">Multi-pass membrane protein</topology>
    </subcellularLocation>
</comment>
<evidence type="ECO:0000256" key="4">
    <source>
        <dbReference type="ARBA" id="ARBA00022475"/>
    </source>
</evidence>
<reference evidence="9 10" key="1">
    <citation type="submission" date="2024-02" db="EMBL/GenBank/DDBJ databases">
        <title>Seven novel Bacillus-like species.</title>
        <authorList>
            <person name="Liu G."/>
        </authorList>
    </citation>
    <scope>NUCLEOTIDE SEQUENCE [LARGE SCALE GENOMIC DNA]</scope>
    <source>
        <strain evidence="9 10">FJAT-52054</strain>
    </source>
</reference>
<keyword evidence="6 8" id="KW-1133">Transmembrane helix</keyword>
<evidence type="ECO:0000256" key="6">
    <source>
        <dbReference type="ARBA" id="ARBA00022989"/>
    </source>
</evidence>
<accession>A0ABZ2NIB0</accession>
<dbReference type="EMBL" id="CP147407">
    <property type="protein sequence ID" value="WXB97375.1"/>
    <property type="molecule type" value="Genomic_DNA"/>
</dbReference>
<dbReference type="InterPro" id="IPR045863">
    <property type="entry name" value="CorA_TM1_TM2"/>
</dbReference>
<comment type="similarity">
    <text evidence="2">Belongs to the CorA metal ion transporter (MIT) (TC 1.A.35) family.</text>
</comment>
<feature type="transmembrane region" description="Helical" evidence="8">
    <location>
        <begin position="267"/>
        <end position="287"/>
    </location>
</feature>
<dbReference type="Proteomes" id="UP001377337">
    <property type="component" value="Chromosome"/>
</dbReference>
<sequence length="302" mass="35636">MQDSREYENWKWLSLESFDDRLLETLDYKDQWKSLIQYGHENQMHVQALKLDGEAVYGSLVYSDEGEDVQKVFSYYINKDQLVTIGLDTRSLKQVNEHDLQQKLQESEQAPEGFFVLLHGLAKHYLDGIDEFEQKMEKVLQEVQRNNKSSILNKIYDLRHSLLTWKSLILKVVEVKKGIEEAFLGETDSWVEFKRIDKQLERGMSLLKEYQEEIDTIIRLEEVISTNNGNEIMKSLTIITILFTPLTAWSALWGMNFEKMPELKWELGYPLAILLIVSTTVLIYWYMNSKGYMKDLLKRRKD</sequence>
<dbReference type="PANTHER" id="PTHR46494:SF2">
    <property type="entry name" value="MAGNESIUM TRANSPORT PROTEIN CORA"/>
    <property type="match status" value="1"/>
</dbReference>
<dbReference type="RefSeq" id="WP_338779752.1">
    <property type="nucleotide sequence ID" value="NZ_CP147407.1"/>
</dbReference>
<evidence type="ECO:0000256" key="2">
    <source>
        <dbReference type="ARBA" id="ARBA00009765"/>
    </source>
</evidence>
<evidence type="ECO:0000313" key="9">
    <source>
        <dbReference type="EMBL" id="WXB97375.1"/>
    </source>
</evidence>
<protein>
    <submittedName>
        <fullName evidence="9">Magnesium transporter CorA family protein</fullName>
    </submittedName>
</protein>
<evidence type="ECO:0000313" key="10">
    <source>
        <dbReference type="Proteomes" id="UP001377337"/>
    </source>
</evidence>
<keyword evidence="4" id="KW-1003">Cell membrane</keyword>
<dbReference type="CDD" id="cd12821">
    <property type="entry name" value="EcCorA_ZntB-like"/>
    <property type="match status" value="1"/>
</dbReference>
<name>A0ABZ2NIB0_9BACI</name>
<evidence type="ECO:0000256" key="5">
    <source>
        <dbReference type="ARBA" id="ARBA00022692"/>
    </source>
</evidence>
<dbReference type="InterPro" id="IPR045861">
    <property type="entry name" value="CorA_cytoplasmic_dom"/>
</dbReference>
<dbReference type="SUPFAM" id="SSF143865">
    <property type="entry name" value="CorA soluble domain-like"/>
    <property type="match status" value="1"/>
</dbReference>
<evidence type="ECO:0000256" key="1">
    <source>
        <dbReference type="ARBA" id="ARBA00004651"/>
    </source>
</evidence>
<dbReference type="Pfam" id="PF01544">
    <property type="entry name" value="CorA"/>
    <property type="match status" value="1"/>
</dbReference>
<gene>
    <name evidence="9" type="ORF">WCV65_02410</name>
</gene>
<evidence type="ECO:0000256" key="7">
    <source>
        <dbReference type="ARBA" id="ARBA00023136"/>
    </source>
</evidence>
<dbReference type="Gene3D" id="1.20.58.340">
    <property type="entry name" value="Magnesium transport protein CorA, transmembrane region"/>
    <property type="match status" value="2"/>
</dbReference>
<evidence type="ECO:0000256" key="8">
    <source>
        <dbReference type="SAM" id="Phobius"/>
    </source>
</evidence>
<proteinExistence type="inferred from homology"/>
<keyword evidence="10" id="KW-1185">Reference proteome</keyword>